<dbReference type="NCBIfam" id="NF004163">
    <property type="entry name" value="PRK05627.1-6"/>
    <property type="match status" value="1"/>
</dbReference>
<evidence type="ECO:0000259" key="16">
    <source>
        <dbReference type="SMART" id="SM00904"/>
    </source>
</evidence>
<dbReference type="InterPro" id="IPR002606">
    <property type="entry name" value="Riboflavin_kinase_bac"/>
</dbReference>
<evidence type="ECO:0000256" key="7">
    <source>
        <dbReference type="ARBA" id="ARBA00022695"/>
    </source>
</evidence>
<dbReference type="AlphaFoldDB" id="E7RTU1"/>
<evidence type="ECO:0000256" key="15">
    <source>
        <dbReference type="PIRNR" id="PIRNR004491"/>
    </source>
</evidence>
<evidence type="ECO:0000256" key="14">
    <source>
        <dbReference type="ARBA" id="ARBA00049494"/>
    </source>
</evidence>
<keyword evidence="6 15" id="KW-0808">Transferase</keyword>
<protein>
    <recommendedName>
        <fullName evidence="15">Riboflavin biosynthesis protein</fullName>
    </recommendedName>
    <domain>
        <recommendedName>
            <fullName evidence="15">Riboflavin kinase</fullName>
            <ecNumber evidence="15">2.7.1.26</ecNumber>
        </recommendedName>
        <alternativeName>
            <fullName evidence="15">Flavokinase</fullName>
        </alternativeName>
    </domain>
    <domain>
        <recommendedName>
            <fullName evidence="15">FMN adenylyltransferase</fullName>
            <ecNumber evidence="15">2.7.7.2</ecNumber>
        </recommendedName>
        <alternativeName>
            <fullName evidence="15">FAD pyrophosphorylase</fullName>
        </alternativeName>
        <alternativeName>
            <fullName evidence="15">FAD synthase</fullName>
        </alternativeName>
    </domain>
</protein>
<evidence type="ECO:0000313" key="17">
    <source>
        <dbReference type="EMBL" id="EFV96177.1"/>
    </source>
</evidence>
<dbReference type="UniPathway" id="UPA00277">
    <property type="reaction ID" value="UER00407"/>
</dbReference>
<dbReference type="InterPro" id="IPR015865">
    <property type="entry name" value="Riboflavin_kinase_bac/euk"/>
</dbReference>
<dbReference type="Pfam" id="PF01687">
    <property type="entry name" value="Flavokinase"/>
    <property type="match status" value="1"/>
</dbReference>
<gene>
    <name evidence="17" type="primary">ribF</name>
    <name evidence="17" type="ORF">HMPREF0551_0360</name>
</gene>
<dbReference type="GO" id="GO:0005524">
    <property type="term" value="F:ATP binding"/>
    <property type="evidence" value="ECO:0007669"/>
    <property type="project" value="UniProtKB-UniRule"/>
</dbReference>
<dbReference type="PIRSF" id="PIRSF004491">
    <property type="entry name" value="FAD_Synth"/>
    <property type="match status" value="1"/>
</dbReference>
<keyword evidence="8 15" id="KW-0547">Nucleotide-binding</keyword>
<organism evidence="17 18">
    <name type="scientific">Lautropia mirabilis ATCC 51599</name>
    <dbReference type="NCBI Taxonomy" id="887898"/>
    <lineage>
        <taxon>Bacteria</taxon>
        <taxon>Pseudomonadati</taxon>
        <taxon>Pseudomonadota</taxon>
        <taxon>Betaproteobacteria</taxon>
        <taxon>Burkholderiales</taxon>
        <taxon>Burkholderiaceae</taxon>
        <taxon>Lautropia</taxon>
    </lineage>
</organism>
<dbReference type="UniPathway" id="UPA00276">
    <property type="reaction ID" value="UER00406"/>
</dbReference>
<keyword evidence="7 15" id="KW-0548">Nucleotidyltransferase</keyword>
<evidence type="ECO:0000256" key="5">
    <source>
        <dbReference type="ARBA" id="ARBA00022643"/>
    </source>
</evidence>
<dbReference type="RefSeq" id="WP_005672265.1">
    <property type="nucleotide sequence ID" value="NZ_CP146288.1"/>
</dbReference>
<dbReference type="InterPro" id="IPR014729">
    <property type="entry name" value="Rossmann-like_a/b/a_fold"/>
</dbReference>
<dbReference type="CDD" id="cd02064">
    <property type="entry name" value="FAD_synthetase_N"/>
    <property type="match status" value="1"/>
</dbReference>
<evidence type="ECO:0000256" key="2">
    <source>
        <dbReference type="ARBA" id="ARBA00004726"/>
    </source>
</evidence>
<dbReference type="InterPro" id="IPR015864">
    <property type="entry name" value="FAD_synthase"/>
</dbReference>
<feature type="domain" description="Riboflavin kinase" evidence="16">
    <location>
        <begin position="191"/>
        <end position="319"/>
    </location>
</feature>
<dbReference type="GO" id="GO:0003919">
    <property type="term" value="F:FMN adenylyltransferase activity"/>
    <property type="evidence" value="ECO:0007669"/>
    <property type="project" value="UniProtKB-UniRule"/>
</dbReference>
<dbReference type="eggNOG" id="COG0196">
    <property type="taxonomic scope" value="Bacteria"/>
</dbReference>
<keyword evidence="5 15" id="KW-0288">FMN</keyword>
<evidence type="ECO:0000256" key="3">
    <source>
        <dbReference type="ARBA" id="ARBA00005201"/>
    </source>
</evidence>
<evidence type="ECO:0000256" key="8">
    <source>
        <dbReference type="ARBA" id="ARBA00022741"/>
    </source>
</evidence>
<evidence type="ECO:0000256" key="1">
    <source>
        <dbReference type="ARBA" id="ARBA00002121"/>
    </source>
</evidence>
<keyword evidence="9 15" id="KW-0418">Kinase</keyword>
<dbReference type="Gene3D" id="3.40.50.620">
    <property type="entry name" value="HUPs"/>
    <property type="match status" value="1"/>
</dbReference>
<comment type="catalytic activity">
    <reaction evidence="13 15">
        <text>riboflavin + ATP = FMN + ADP + H(+)</text>
        <dbReference type="Rhea" id="RHEA:14357"/>
        <dbReference type="ChEBI" id="CHEBI:15378"/>
        <dbReference type="ChEBI" id="CHEBI:30616"/>
        <dbReference type="ChEBI" id="CHEBI:57986"/>
        <dbReference type="ChEBI" id="CHEBI:58210"/>
        <dbReference type="ChEBI" id="CHEBI:456216"/>
        <dbReference type="EC" id="2.7.1.26"/>
    </reaction>
</comment>
<dbReference type="NCBIfam" id="TIGR00083">
    <property type="entry name" value="ribF"/>
    <property type="match status" value="1"/>
</dbReference>
<dbReference type="SUPFAM" id="SSF82114">
    <property type="entry name" value="Riboflavin kinase-like"/>
    <property type="match status" value="1"/>
</dbReference>
<keyword evidence="4 15" id="KW-0285">Flavoprotein</keyword>
<dbReference type="GO" id="GO:0009398">
    <property type="term" value="P:FMN biosynthetic process"/>
    <property type="evidence" value="ECO:0007669"/>
    <property type="project" value="UniProtKB-UniRule"/>
</dbReference>
<dbReference type="InterPro" id="IPR023468">
    <property type="entry name" value="Riboflavin_kinase"/>
</dbReference>
<dbReference type="Pfam" id="PF06574">
    <property type="entry name" value="FAD_syn"/>
    <property type="match status" value="1"/>
</dbReference>
<dbReference type="Gene3D" id="2.40.30.30">
    <property type="entry name" value="Riboflavin kinase-like"/>
    <property type="match status" value="1"/>
</dbReference>
<dbReference type="PANTHER" id="PTHR22749">
    <property type="entry name" value="RIBOFLAVIN KINASE/FMN ADENYLYLTRANSFERASE"/>
    <property type="match status" value="1"/>
</dbReference>
<dbReference type="HOGENOM" id="CLU_048437_0_1_4"/>
<dbReference type="SMART" id="SM00904">
    <property type="entry name" value="Flavokinase"/>
    <property type="match status" value="1"/>
</dbReference>
<dbReference type="PANTHER" id="PTHR22749:SF6">
    <property type="entry name" value="RIBOFLAVIN KINASE"/>
    <property type="match status" value="1"/>
</dbReference>
<comment type="similarity">
    <text evidence="15">Belongs to the ribF family.</text>
</comment>
<dbReference type="GO" id="GO:0006747">
    <property type="term" value="P:FAD biosynthetic process"/>
    <property type="evidence" value="ECO:0007669"/>
    <property type="project" value="UniProtKB-UniRule"/>
</dbReference>
<dbReference type="EC" id="2.7.7.2" evidence="15"/>
<evidence type="ECO:0000256" key="13">
    <source>
        <dbReference type="ARBA" id="ARBA00047880"/>
    </source>
</evidence>
<dbReference type="SUPFAM" id="SSF52374">
    <property type="entry name" value="Nucleotidylyl transferase"/>
    <property type="match status" value="1"/>
</dbReference>
<dbReference type="STRING" id="887898.HMPREF0551_0360"/>
<dbReference type="FunFam" id="3.40.50.620:FF:000021">
    <property type="entry name" value="Riboflavin biosynthesis protein"/>
    <property type="match status" value="1"/>
</dbReference>
<name>E7RTU1_9BURK</name>
<accession>E7RTU1</accession>
<dbReference type="EC" id="2.7.1.26" evidence="15"/>
<evidence type="ECO:0000256" key="11">
    <source>
        <dbReference type="ARBA" id="ARBA00022840"/>
    </source>
</evidence>
<dbReference type="Proteomes" id="UP000011021">
    <property type="component" value="Unassembled WGS sequence"/>
</dbReference>
<proteinExistence type="inferred from homology"/>
<comment type="pathway">
    <text evidence="2 15">Cofactor biosynthesis; FAD biosynthesis; FAD from FMN: step 1/1.</text>
</comment>
<dbReference type="InterPro" id="IPR023465">
    <property type="entry name" value="Riboflavin_kinase_dom_sf"/>
</dbReference>
<comment type="caution">
    <text evidence="17">The sequence shown here is derived from an EMBL/GenBank/DDBJ whole genome shotgun (WGS) entry which is preliminary data.</text>
</comment>
<evidence type="ECO:0000256" key="6">
    <source>
        <dbReference type="ARBA" id="ARBA00022679"/>
    </source>
</evidence>
<dbReference type="GO" id="GO:0009231">
    <property type="term" value="P:riboflavin biosynthetic process"/>
    <property type="evidence" value="ECO:0007669"/>
    <property type="project" value="InterPro"/>
</dbReference>
<comment type="pathway">
    <text evidence="3 15">Cofactor biosynthesis; FMN biosynthesis; FMN from riboflavin (ATP route): step 1/1.</text>
</comment>
<dbReference type="EMBL" id="AEQP01000001">
    <property type="protein sequence ID" value="EFV96177.1"/>
    <property type="molecule type" value="Genomic_DNA"/>
</dbReference>
<sequence>MKILRSLPPAHLDQPCALTIGNFDGVHLGHQALVRTLVADAREAGLPAAVLTFEPHPREYFHALARQRGRDVGPEPVRISTLRDRLEMLASLGVDRVHLAPFDQRVAQWPAEDFVRNCLAQGLQARHIRIGTDFCFGAQRQGDFGMLKSVGQQCGIRVLAMPTVEDAGVRISSSLIREALLQADFPWAAQMLGRPYAISGRVSHGRRLGTRLGFPTLNLRFPWGRPALQGIFVVQVYGLSDDPAQAVPGVASFGTRPAVEADGAWLLEVHLLDWSGDAYGRLVRVEFLEKLRDELPFPDLDSLGRQIADDVRKARAHFQKTTDSDGQID</sequence>
<evidence type="ECO:0000256" key="12">
    <source>
        <dbReference type="ARBA" id="ARBA00023268"/>
    </source>
</evidence>
<keyword evidence="18" id="KW-1185">Reference proteome</keyword>
<comment type="catalytic activity">
    <reaction evidence="14 15">
        <text>FMN + ATP + H(+) = FAD + diphosphate</text>
        <dbReference type="Rhea" id="RHEA:17237"/>
        <dbReference type="ChEBI" id="CHEBI:15378"/>
        <dbReference type="ChEBI" id="CHEBI:30616"/>
        <dbReference type="ChEBI" id="CHEBI:33019"/>
        <dbReference type="ChEBI" id="CHEBI:57692"/>
        <dbReference type="ChEBI" id="CHEBI:58210"/>
        <dbReference type="EC" id="2.7.7.2"/>
    </reaction>
</comment>
<reference evidence="17 18" key="1">
    <citation type="submission" date="2010-12" db="EMBL/GenBank/DDBJ databases">
        <authorList>
            <person name="Muzny D."/>
            <person name="Qin X."/>
            <person name="Deng J."/>
            <person name="Jiang H."/>
            <person name="Liu Y."/>
            <person name="Qu J."/>
            <person name="Song X.-Z."/>
            <person name="Zhang L."/>
            <person name="Thornton R."/>
            <person name="Coyle M."/>
            <person name="Francisco L."/>
            <person name="Jackson L."/>
            <person name="Javaid M."/>
            <person name="Korchina V."/>
            <person name="Kovar C."/>
            <person name="Mata R."/>
            <person name="Mathew T."/>
            <person name="Ngo R."/>
            <person name="Nguyen L."/>
            <person name="Nguyen N."/>
            <person name="Okwuonu G."/>
            <person name="Ongeri F."/>
            <person name="Pham C."/>
            <person name="Simmons D."/>
            <person name="Wilczek-Boney K."/>
            <person name="Hale W."/>
            <person name="Jakkamsetti A."/>
            <person name="Pham P."/>
            <person name="Ruth R."/>
            <person name="San Lucas F."/>
            <person name="Warren J."/>
            <person name="Zhang J."/>
            <person name="Zhao Z."/>
            <person name="Zhou C."/>
            <person name="Zhu D."/>
            <person name="Lee S."/>
            <person name="Bess C."/>
            <person name="Blankenburg K."/>
            <person name="Forbes L."/>
            <person name="Fu Q."/>
            <person name="Gubbala S."/>
            <person name="Hirani K."/>
            <person name="Jayaseelan J.C."/>
            <person name="Lara F."/>
            <person name="Munidasa M."/>
            <person name="Palculict T."/>
            <person name="Patil S."/>
            <person name="Pu L.-L."/>
            <person name="Saada N."/>
            <person name="Tang L."/>
            <person name="Weissenberger G."/>
            <person name="Zhu Y."/>
            <person name="Hemphill L."/>
            <person name="Shang Y."/>
            <person name="Youmans B."/>
            <person name="Ayvaz T."/>
            <person name="Ross M."/>
            <person name="Santibanez J."/>
            <person name="Aqrawi P."/>
            <person name="Gross S."/>
            <person name="Joshi V."/>
            <person name="Fowler G."/>
            <person name="Nazareth L."/>
            <person name="Reid J."/>
            <person name="Worley K."/>
            <person name="Petrosino J."/>
            <person name="Highlander S."/>
            <person name="Gibbs R."/>
        </authorList>
    </citation>
    <scope>NUCLEOTIDE SEQUENCE [LARGE SCALE GENOMIC DNA]</scope>
    <source>
        <strain evidence="17 18">ATCC 51599</strain>
    </source>
</reference>
<evidence type="ECO:0000256" key="10">
    <source>
        <dbReference type="ARBA" id="ARBA00022827"/>
    </source>
</evidence>
<keyword evidence="12" id="KW-0511">Multifunctional enzyme</keyword>
<evidence type="ECO:0000313" key="18">
    <source>
        <dbReference type="Proteomes" id="UP000011021"/>
    </source>
</evidence>
<keyword evidence="11 15" id="KW-0067">ATP-binding</keyword>
<evidence type="ECO:0000256" key="9">
    <source>
        <dbReference type="ARBA" id="ARBA00022777"/>
    </source>
</evidence>
<evidence type="ECO:0000256" key="4">
    <source>
        <dbReference type="ARBA" id="ARBA00022630"/>
    </source>
</evidence>
<dbReference type="GO" id="GO:0008531">
    <property type="term" value="F:riboflavin kinase activity"/>
    <property type="evidence" value="ECO:0007669"/>
    <property type="project" value="UniProtKB-UniRule"/>
</dbReference>
<keyword evidence="10 15" id="KW-0274">FAD</keyword>
<dbReference type="NCBIfam" id="NF004159">
    <property type="entry name" value="PRK05627.1-2"/>
    <property type="match status" value="1"/>
</dbReference>
<comment type="function">
    <text evidence="1">Catalyzes the phosphorylation of riboflavin to FMN followed by the adenylation of FMN to FAD.</text>
</comment>